<proteinExistence type="predicted"/>
<gene>
    <name evidence="1" type="ORF">BC739_003694</name>
</gene>
<keyword evidence="2" id="KW-1185">Reference proteome</keyword>
<dbReference type="InterPro" id="IPR006439">
    <property type="entry name" value="HAD-SF_hydro_IA"/>
</dbReference>
<keyword evidence="1" id="KW-0378">Hydrolase</keyword>
<dbReference type="GO" id="GO:0016787">
    <property type="term" value="F:hydrolase activity"/>
    <property type="evidence" value="ECO:0007669"/>
    <property type="project" value="UniProtKB-KW"/>
</dbReference>
<dbReference type="Pfam" id="PF00702">
    <property type="entry name" value="Hydrolase"/>
    <property type="match status" value="1"/>
</dbReference>
<dbReference type="NCBIfam" id="TIGR01509">
    <property type="entry name" value="HAD-SF-IA-v3"/>
    <property type="match status" value="1"/>
</dbReference>
<protein>
    <submittedName>
        <fullName evidence="1">HAD superfamily hydrolase (TIGR01509 family)</fullName>
    </submittedName>
</protein>
<dbReference type="EMBL" id="JACJID010000002">
    <property type="protein sequence ID" value="MBA8926495.1"/>
    <property type="molecule type" value="Genomic_DNA"/>
</dbReference>
<dbReference type="InterPro" id="IPR036412">
    <property type="entry name" value="HAD-like_sf"/>
</dbReference>
<sequence>MAVVLKGLVVDFGGVLTDRGGASSGRPPLVDAVLAARAAGIRTALLSNADGPGAPVPWLDELFDVVVFSGEVGIAKPDVAVYQLTVRRLGLPPEQCVFVDDLLGNVRGAVAAGLVGVHHTAVATTLAELRVLLGLVTLGGEDFA</sequence>
<dbReference type="Proteomes" id="UP000517916">
    <property type="component" value="Unassembled WGS sequence"/>
</dbReference>
<name>A0ABR6BHY0_9PSEU</name>
<reference evidence="1 2" key="1">
    <citation type="submission" date="2020-08" db="EMBL/GenBank/DDBJ databases">
        <title>Genomic Encyclopedia of Archaeal and Bacterial Type Strains, Phase II (KMG-II): from individual species to whole genera.</title>
        <authorList>
            <person name="Goeker M."/>
        </authorList>
    </citation>
    <scope>NUCLEOTIDE SEQUENCE [LARGE SCALE GENOMIC DNA]</scope>
    <source>
        <strain evidence="1 2">DSM 43850</strain>
    </source>
</reference>
<evidence type="ECO:0000313" key="1">
    <source>
        <dbReference type="EMBL" id="MBA8926495.1"/>
    </source>
</evidence>
<accession>A0ABR6BHY0</accession>
<dbReference type="InterPro" id="IPR023214">
    <property type="entry name" value="HAD_sf"/>
</dbReference>
<dbReference type="InterPro" id="IPR052898">
    <property type="entry name" value="ACAD10-like"/>
</dbReference>
<dbReference type="PANTHER" id="PTHR47829:SF1">
    <property type="entry name" value="HAD FAMILY PHOSPHATASE"/>
    <property type="match status" value="1"/>
</dbReference>
<dbReference type="Gene3D" id="3.40.50.1000">
    <property type="entry name" value="HAD superfamily/HAD-like"/>
    <property type="match status" value="1"/>
</dbReference>
<comment type="caution">
    <text evidence="1">The sequence shown here is derived from an EMBL/GenBank/DDBJ whole genome shotgun (WGS) entry which is preliminary data.</text>
</comment>
<dbReference type="SUPFAM" id="SSF56784">
    <property type="entry name" value="HAD-like"/>
    <property type="match status" value="1"/>
</dbReference>
<evidence type="ECO:0000313" key="2">
    <source>
        <dbReference type="Proteomes" id="UP000517916"/>
    </source>
</evidence>
<organism evidence="1 2">
    <name type="scientific">Kutzneria viridogrisea</name>
    <dbReference type="NCBI Taxonomy" id="47990"/>
    <lineage>
        <taxon>Bacteria</taxon>
        <taxon>Bacillati</taxon>
        <taxon>Actinomycetota</taxon>
        <taxon>Actinomycetes</taxon>
        <taxon>Pseudonocardiales</taxon>
        <taxon>Pseudonocardiaceae</taxon>
        <taxon>Kutzneria</taxon>
    </lineage>
</organism>
<dbReference type="PANTHER" id="PTHR47829">
    <property type="entry name" value="HYDROLASE, PUTATIVE (AFU_ORTHOLOGUE AFUA_1G12880)-RELATED"/>
    <property type="match status" value="1"/>
</dbReference>